<protein>
    <submittedName>
        <fullName evidence="4">SDR family oxidoreductase</fullName>
    </submittedName>
</protein>
<dbReference type="EMBL" id="BAAAZG010000040">
    <property type="protein sequence ID" value="GAA4086962.1"/>
    <property type="molecule type" value="Genomic_DNA"/>
</dbReference>
<organism evidence="4 5">
    <name type="scientific">Actinomadura miaoliensis</name>
    <dbReference type="NCBI Taxonomy" id="430685"/>
    <lineage>
        <taxon>Bacteria</taxon>
        <taxon>Bacillati</taxon>
        <taxon>Actinomycetota</taxon>
        <taxon>Actinomycetes</taxon>
        <taxon>Streptosporangiales</taxon>
        <taxon>Thermomonosporaceae</taxon>
        <taxon>Actinomadura</taxon>
    </lineage>
</organism>
<comment type="caution">
    <text evidence="4">The sequence shown here is derived from an EMBL/GenBank/DDBJ whole genome shotgun (WGS) entry which is preliminary data.</text>
</comment>
<dbReference type="InterPro" id="IPR002347">
    <property type="entry name" value="SDR_fam"/>
</dbReference>
<reference evidence="5" key="1">
    <citation type="journal article" date="2019" name="Int. J. Syst. Evol. Microbiol.">
        <title>The Global Catalogue of Microorganisms (GCM) 10K type strain sequencing project: providing services to taxonomists for standard genome sequencing and annotation.</title>
        <authorList>
            <consortium name="The Broad Institute Genomics Platform"/>
            <consortium name="The Broad Institute Genome Sequencing Center for Infectious Disease"/>
            <person name="Wu L."/>
            <person name="Ma J."/>
        </authorList>
    </citation>
    <scope>NUCLEOTIDE SEQUENCE [LARGE SCALE GENOMIC DNA]</scope>
    <source>
        <strain evidence="5">JCM 16702</strain>
    </source>
</reference>
<accession>A0ABP7WDW2</accession>
<dbReference type="InterPro" id="IPR036291">
    <property type="entry name" value="NAD(P)-bd_dom_sf"/>
</dbReference>
<evidence type="ECO:0000256" key="3">
    <source>
        <dbReference type="RuleBase" id="RU000363"/>
    </source>
</evidence>
<gene>
    <name evidence="4" type="ORF">GCM10022214_53950</name>
</gene>
<dbReference type="Gene3D" id="3.40.50.720">
    <property type="entry name" value="NAD(P)-binding Rossmann-like Domain"/>
    <property type="match status" value="1"/>
</dbReference>
<sequence>MCRAPPRPYRRGMTRETALITGASRGLGRALAGELARDGWNLIIDARGGAALAAAATELSGLGAGTVAAIAGDVGDAAHRAALARAAAAAGGLDLLVNNASVLGTVPLPRLADQPLDDLAEAFRINTLAPLALIQAVLPALRERRGAVLNVTSDAAVEGYPTWGGYGSTKAALEQLSNVLAAEEPGIAVWWVDPGEMRTDMLRDAGEDVSSATPPEDVAAALRRLVGDRPGSGRLRAADLMPAVDGRTR</sequence>
<dbReference type="PROSITE" id="PS00061">
    <property type="entry name" value="ADH_SHORT"/>
    <property type="match status" value="1"/>
</dbReference>
<dbReference type="SUPFAM" id="SSF51735">
    <property type="entry name" value="NAD(P)-binding Rossmann-fold domains"/>
    <property type="match status" value="1"/>
</dbReference>
<dbReference type="InterPro" id="IPR020904">
    <property type="entry name" value="Sc_DH/Rdtase_CS"/>
</dbReference>
<evidence type="ECO:0000256" key="1">
    <source>
        <dbReference type="ARBA" id="ARBA00006484"/>
    </source>
</evidence>
<dbReference type="Pfam" id="PF00106">
    <property type="entry name" value="adh_short"/>
    <property type="match status" value="1"/>
</dbReference>
<dbReference type="PRINTS" id="PR00081">
    <property type="entry name" value="GDHRDH"/>
</dbReference>
<evidence type="ECO:0000313" key="5">
    <source>
        <dbReference type="Proteomes" id="UP001500683"/>
    </source>
</evidence>
<dbReference type="Proteomes" id="UP001500683">
    <property type="component" value="Unassembled WGS sequence"/>
</dbReference>
<name>A0ABP7WDW2_9ACTN</name>
<comment type="similarity">
    <text evidence="1 3">Belongs to the short-chain dehydrogenases/reductases (SDR) family.</text>
</comment>
<evidence type="ECO:0000313" key="4">
    <source>
        <dbReference type="EMBL" id="GAA4086962.1"/>
    </source>
</evidence>
<keyword evidence="5" id="KW-1185">Reference proteome</keyword>
<dbReference type="PRINTS" id="PR00080">
    <property type="entry name" value="SDRFAMILY"/>
</dbReference>
<dbReference type="PANTHER" id="PTHR44196:SF1">
    <property type="entry name" value="DEHYDROGENASE_REDUCTASE SDR FAMILY MEMBER 7B"/>
    <property type="match status" value="1"/>
</dbReference>
<dbReference type="PANTHER" id="PTHR44196">
    <property type="entry name" value="DEHYDROGENASE/REDUCTASE SDR FAMILY MEMBER 7B"/>
    <property type="match status" value="1"/>
</dbReference>
<proteinExistence type="inferred from homology"/>
<keyword evidence="2" id="KW-0560">Oxidoreductase</keyword>
<evidence type="ECO:0000256" key="2">
    <source>
        <dbReference type="ARBA" id="ARBA00023002"/>
    </source>
</evidence>